<keyword evidence="1" id="KW-0812">Transmembrane</keyword>
<reference evidence="2 3" key="1">
    <citation type="submission" date="2023-03" db="EMBL/GenBank/DDBJ databases">
        <title>Genome insight into feeding habits of ladybird beetles.</title>
        <authorList>
            <person name="Li H.-S."/>
            <person name="Huang Y.-H."/>
            <person name="Pang H."/>
        </authorList>
    </citation>
    <scope>NUCLEOTIDE SEQUENCE [LARGE SCALE GENOMIC DNA]</scope>
    <source>
        <strain evidence="2">SYSU_2023b</strain>
        <tissue evidence="2">Whole body</tissue>
    </source>
</reference>
<feature type="transmembrane region" description="Helical" evidence="1">
    <location>
        <begin position="32"/>
        <end position="54"/>
    </location>
</feature>
<dbReference type="EMBL" id="JARQZJ010000038">
    <property type="protein sequence ID" value="KAK9876866.1"/>
    <property type="molecule type" value="Genomic_DNA"/>
</dbReference>
<name>A0AAW1TZ53_9CUCU</name>
<protein>
    <submittedName>
        <fullName evidence="2">Uncharacterized protein</fullName>
    </submittedName>
</protein>
<feature type="transmembrane region" description="Helical" evidence="1">
    <location>
        <begin position="98"/>
        <end position="120"/>
    </location>
</feature>
<comment type="caution">
    <text evidence="2">The sequence shown here is derived from an EMBL/GenBank/DDBJ whole genome shotgun (WGS) entry which is preliminary data.</text>
</comment>
<dbReference type="AlphaFoldDB" id="A0AAW1TZ53"/>
<organism evidence="2 3">
    <name type="scientific">Henosepilachna vigintioctopunctata</name>
    <dbReference type="NCBI Taxonomy" id="420089"/>
    <lineage>
        <taxon>Eukaryota</taxon>
        <taxon>Metazoa</taxon>
        <taxon>Ecdysozoa</taxon>
        <taxon>Arthropoda</taxon>
        <taxon>Hexapoda</taxon>
        <taxon>Insecta</taxon>
        <taxon>Pterygota</taxon>
        <taxon>Neoptera</taxon>
        <taxon>Endopterygota</taxon>
        <taxon>Coleoptera</taxon>
        <taxon>Polyphaga</taxon>
        <taxon>Cucujiformia</taxon>
        <taxon>Coccinelloidea</taxon>
        <taxon>Coccinellidae</taxon>
        <taxon>Epilachninae</taxon>
        <taxon>Epilachnini</taxon>
        <taxon>Henosepilachna</taxon>
    </lineage>
</organism>
<feature type="transmembrane region" description="Helical" evidence="1">
    <location>
        <begin position="66"/>
        <end position="86"/>
    </location>
</feature>
<evidence type="ECO:0000313" key="2">
    <source>
        <dbReference type="EMBL" id="KAK9876866.1"/>
    </source>
</evidence>
<keyword evidence="1" id="KW-0472">Membrane</keyword>
<accession>A0AAW1TZ53</accession>
<keyword evidence="3" id="KW-1185">Reference proteome</keyword>
<sequence length="146" mass="17036">MDVVYLFATYQGRLAYALMSVYAVCPEKIDQYIPYNVSGILFGNMLCGIGVMIFGRPSLAMVRLFYRLPFSIGGSLMFNHASMTYFEWIHETCQDSTFIAMVLSYIGGRVFMIHLLSFLYHVDTRTFHFGYNRPKRNQIYEHMYIL</sequence>
<gene>
    <name evidence="2" type="ORF">WA026_015099</name>
</gene>
<proteinExistence type="predicted"/>
<evidence type="ECO:0000313" key="3">
    <source>
        <dbReference type="Proteomes" id="UP001431783"/>
    </source>
</evidence>
<evidence type="ECO:0000256" key="1">
    <source>
        <dbReference type="SAM" id="Phobius"/>
    </source>
</evidence>
<dbReference type="Proteomes" id="UP001431783">
    <property type="component" value="Unassembled WGS sequence"/>
</dbReference>
<keyword evidence="1" id="KW-1133">Transmembrane helix</keyword>